<dbReference type="Proteomes" id="UP001243375">
    <property type="component" value="Unassembled WGS sequence"/>
</dbReference>
<protein>
    <submittedName>
        <fullName evidence="1">Uncharacterized protein</fullName>
    </submittedName>
</protein>
<gene>
    <name evidence="1" type="ORF">QFC22_004568</name>
</gene>
<organism evidence="1 2">
    <name type="scientific">Naganishia vaughanmartiniae</name>
    <dbReference type="NCBI Taxonomy" id="1424756"/>
    <lineage>
        <taxon>Eukaryota</taxon>
        <taxon>Fungi</taxon>
        <taxon>Dikarya</taxon>
        <taxon>Basidiomycota</taxon>
        <taxon>Agaricomycotina</taxon>
        <taxon>Tremellomycetes</taxon>
        <taxon>Filobasidiales</taxon>
        <taxon>Filobasidiaceae</taxon>
        <taxon>Naganishia</taxon>
    </lineage>
</organism>
<evidence type="ECO:0000313" key="2">
    <source>
        <dbReference type="Proteomes" id="UP001243375"/>
    </source>
</evidence>
<name>A0ACC2X0H2_9TREE</name>
<dbReference type="EMBL" id="JASBWU010000013">
    <property type="protein sequence ID" value="KAJ9116911.1"/>
    <property type="molecule type" value="Genomic_DNA"/>
</dbReference>
<sequence>MGPSLGAYFASQPLPLASKTATNPRWNVYAFPAAISVALLLLETVYLAINLPETKDYKKSQQQLEKKPTTAGVKEGKVKESVEVRRQRLKKLGRLHGFFLLFFSGVSGCNMPSFTLLPDFLTSFAIVEKAEFTLTFLNIGILSSLLQGGYVRRALAKGKVSELTFTKQGIYSCIAALSLMAALPFPAIKDSGYSTVVLYAIASCLAYTSATCVTGMMAAAAACCDEDDAQTTVKGRGSDALPRGRALGGFRSRGQLGRAIGPLWATALYWTRGPTVAYAVAAAALTLIVLGMGPMVKDEMKRRKNIKVN</sequence>
<proteinExistence type="predicted"/>
<keyword evidence="2" id="KW-1185">Reference proteome</keyword>
<evidence type="ECO:0000313" key="1">
    <source>
        <dbReference type="EMBL" id="KAJ9116911.1"/>
    </source>
</evidence>
<accession>A0ACC2X0H2</accession>
<comment type="caution">
    <text evidence="1">The sequence shown here is derived from an EMBL/GenBank/DDBJ whole genome shotgun (WGS) entry which is preliminary data.</text>
</comment>
<reference evidence="1" key="1">
    <citation type="submission" date="2023-04" db="EMBL/GenBank/DDBJ databases">
        <title>Draft Genome sequencing of Naganishia species isolated from polar environments using Oxford Nanopore Technology.</title>
        <authorList>
            <person name="Leo P."/>
            <person name="Venkateswaran K."/>
        </authorList>
    </citation>
    <scope>NUCLEOTIDE SEQUENCE</scope>
    <source>
        <strain evidence="1">MNA-CCFEE 5425</strain>
    </source>
</reference>